<keyword evidence="1" id="KW-0175">Coiled coil</keyword>
<name>X6N4X4_RETFI</name>
<comment type="caution">
    <text evidence="2">The sequence shown here is derived from an EMBL/GenBank/DDBJ whole genome shotgun (WGS) entry which is preliminary data.</text>
</comment>
<feature type="coiled-coil region" evidence="1">
    <location>
        <begin position="219"/>
        <end position="296"/>
    </location>
</feature>
<dbReference type="PANTHER" id="PTHR22091">
    <property type="entry name" value="COILED-COIL DOMAIN-CONTAINING PROTEIN 77"/>
    <property type="match status" value="1"/>
</dbReference>
<protein>
    <submittedName>
        <fullName evidence="2">Uncharacterized protein</fullName>
    </submittedName>
</protein>
<dbReference type="OrthoDB" id="191169at2759"/>
<evidence type="ECO:0000313" key="2">
    <source>
        <dbReference type="EMBL" id="ETO20958.1"/>
    </source>
</evidence>
<accession>X6N4X4</accession>
<dbReference type="Proteomes" id="UP000023152">
    <property type="component" value="Unassembled WGS sequence"/>
</dbReference>
<keyword evidence="3" id="KW-1185">Reference proteome</keyword>
<feature type="coiled-coil region" evidence="1">
    <location>
        <begin position="140"/>
        <end position="185"/>
    </location>
</feature>
<proteinExistence type="predicted"/>
<organism evidence="2 3">
    <name type="scientific">Reticulomyxa filosa</name>
    <dbReference type="NCBI Taxonomy" id="46433"/>
    <lineage>
        <taxon>Eukaryota</taxon>
        <taxon>Sar</taxon>
        <taxon>Rhizaria</taxon>
        <taxon>Retaria</taxon>
        <taxon>Foraminifera</taxon>
        <taxon>Monothalamids</taxon>
        <taxon>Reticulomyxidae</taxon>
        <taxon>Reticulomyxa</taxon>
    </lineage>
</organism>
<dbReference type="PANTHER" id="PTHR22091:SF1">
    <property type="entry name" value="COILED-COIL DOMAIN-CONTAINING PROTEIN 77"/>
    <property type="match status" value="1"/>
</dbReference>
<gene>
    <name evidence="2" type="ORF">RFI_16246</name>
</gene>
<evidence type="ECO:0000256" key="1">
    <source>
        <dbReference type="SAM" id="Coils"/>
    </source>
</evidence>
<dbReference type="InterPro" id="IPR037696">
    <property type="entry name" value="CCDC77"/>
</dbReference>
<reference evidence="2 3" key="1">
    <citation type="journal article" date="2013" name="Curr. Biol.">
        <title>The Genome of the Foraminiferan Reticulomyxa filosa.</title>
        <authorList>
            <person name="Glockner G."/>
            <person name="Hulsmann N."/>
            <person name="Schleicher M."/>
            <person name="Noegel A.A."/>
            <person name="Eichinger L."/>
            <person name="Gallinger C."/>
            <person name="Pawlowski J."/>
            <person name="Sierra R."/>
            <person name="Euteneuer U."/>
            <person name="Pillet L."/>
            <person name="Moustafa A."/>
            <person name="Platzer M."/>
            <person name="Groth M."/>
            <person name="Szafranski K."/>
            <person name="Schliwa M."/>
        </authorList>
    </citation>
    <scope>NUCLEOTIDE SEQUENCE [LARGE SCALE GENOMIC DNA]</scope>
</reference>
<evidence type="ECO:0000313" key="3">
    <source>
        <dbReference type="Proteomes" id="UP000023152"/>
    </source>
</evidence>
<dbReference type="EMBL" id="ASPP01012063">
    <property type="protein sequence ID" value="ETO20958.1"/>
    <property type="molecule type" value="Genomic_DNA"/>
</dbReference>
<dbReference type="AlphaFoldDB" id="X6N4X4"/>
<sequence length="333" mass="39484">MRRAKSRSTHRNCVRYNRSGSIPRSRTTEQCNPCCPFHSASTKTGACESQNFEATTEQGKNEQEIEEIKATVVTTQHIKLRTIYVPTDNSSILQMEADALRTQLQQTILHYEERQNELIMENKGLHQALEKYKSEYNEWFEQFQKNLNELKELHSFMLKEYVDYRRNAKLQIEQLTIEKNKIQDDKCNSTFQLKKKIKTIKSQAKKQENMLSNETAVIVHELRKQVLETHEQLNDVQEKLKDSEMNFNHRLRDVKNKLQRVQKKHKTLIRRRRLENEGYRNDITTLQKQLKQLEKSVLEQMLTQNDNGLQTKIKEIETRLMHVLGELAVDKKK</sequence>